<feature type="domain" description="CoA-binding" evidence="1">
    <location>
        <begin position="9"/>
        <end position="104"/>
    </location>
</feature>
<dbReference type="Proteomes" id="UP000503011">
    <property type="component" value="Chromosome"/>
</dbReference>
<dbReference type="Gene3D" id="3.30.470.20">
    <property type="entry name" value="ATP-grasp fold, B domain"/>
    <property type="match status" value="1"/>
</dbReference>
<reference evidence="2 3" key="1">
    <citation type="submission" date="2020-03" db="EMBL/GenBank/DDBJ databases">
        <title>Whole genome shotgun sequence of Phytohabitans suffuscus NBRC 105367.</title>
        <authorList>
            <person name="Komaki H."/>
            <person name="Tamura T."/>
        </authorList>
    </citation>
    <scope>NUCLEOTIDE SEQUENCE [LARGE SCALE GENOMIC DNA]</scope>
    <source>
        <strain evidence="2 3">NBRC 105367</strain>
    </source>
</reference>
<dbReference type="InterPro" id="IPR036291">
    <property type="entry name" value="NAD(P)-bd_dom_sf"/>
</dbReference>
<dbReference type="EMBL" id="AP022871">
    <property type="protein sequence ID" value="BCB83062.1"/>
    <property type="molecule type" value="Genomic_DNA"/>
</dbReference>
<evidence type="ECO:0000313" key="3">
    <source>
        <dbReference type="Proteomes" id="UP000503011"/>
    </source>
</evidence>
<dbReference type="Gene3D" id="3.30.1490.20">
    <property type="entry name" value="ATP-grasp fold, A domain"/>
    <property type="match status" value="1"/>
</dbReference>
<gene>
    <name evidence="2" type="ORF">Psuf_003750</name>
</gene>
<accession>A0A6F8YAC0</accession>
<dbReference type="Pfam" id="PF13380">
    <property type="entry name" value="CoA_binding_2"/>
    <property type="match status" value="1"/>
</dbReference>
<dbReference type="RefSeq" id="WP_173153120.1">
    <property type="nucleotide sequence ID" value="NZ_AP022871.1"/>
</dbReference>
<sequence length="677" mass="70506">MSERGWDSFFEPRVVAVVGASADPQRIGGRLVRYSLESGFTGRIIPVNPNRDEVFGIPTRASVAEIDEPPDWVVVALPRDRVAHTVTEAGKLGARNVSVVAAGFAEQDEEGKALQHRVAAIAGRYGMRLLGPNSNGFMNVASDAFFAFTPVIDSARPVPGELAIVTQSAAIGTYLVNWCRRIGLGVRHWFHTGNEADVTALELARVIAERGQARAVALSFETVRDLEDLHETLRTLAAAGIATAVLQAGTSTIGRLASQAHTAALIGEENELLGDLVASAGCYPAQSIAGLVNFLQLAVDQPRLPVDTRLGFVSTSGGVGVLMADAAEAYAVAMPALSAPVQRQIKGYAPFSHPANPIDTTAQVINQPDAFPRILRDCVDSGELDLLAVFVAHGLAGAGDSTVRRLVEVARSRPDAAFAALGILSEDAAAALRAAGVSAFSEPRELTSAIRAAVDARVRREAFAGRSRVVVPPPGSGGSLLDEVAGKELLAAAGADIVDGAIVASADEAASRAALLGLPVVAKLISKALPHKANHGGVRLGLWTGAAVRQAYEDLDALGARLAPDDHRVLVERQLAGDELFVARTRHPRLGPLVGAGPGGSNVEGARAVRWQWGPVGPDELVASGAVGPAHAEAVAALLAAMERIDAVTAETNPVFLTGDGRAVVADALIEIDPERA</sequence>
<dbReference type="GO" id="GO:0005524">
    <property type="term" value="F:ATP binding"/>
    <property type="evidence" value="ECO:0007669"/>
    <property type="project" value="InterPro"/>
</dbReference>
<dbReference type="InterPro" id="IPR013815">
    <property type="entry name" value="ATP_grasp_subdomain_1"/>
</dbReference>
<keyword evidence="3" id="KW-1185">Reference proteome</keyword>
<reference evidence="2 3" key="2">
    <citation type="submission" date="2020-03" db="EMBL/GenBank/DDBJ databases">
        <authorList>
            <person name="Ichikawa N."/>
            <person name="Kimura A."/>
            <person name="Kitahashi Y."/>
            <person name="Uohara A."/>
        </authorList>
    </citation>
    <scope>NUCLEOTIDE SEQUENCE [LARGE SCALE GENOMIC DNA]</scope>
    <source>
        <strain evidence="2 3">NBRC 105367</strain>
    </source>
</reference>
<dbReference type="SUPFAM" id="SSF56059">
    <property type="entry name" value="Glutathione synthetase ATP-binding domain-like"/>
    <property type="match status" value="1"/>
</dbReference>
<dbReference type="InterPro" id="IPR032875">
    <property type="entry name" value="Succ_CoA_lig_flav_dom"/>
</dbReference>
<dbReference type="SMART" id="SM00881">
    <property type="entry name" value="CoA_binding"/>
    <property type="match status" value="1"/>
</dbReference>
<dbReference type="SUPFAM" id="SSF51735">
    <property type="entry name" value="NAD(P)-binding Rossmann-fold domains"/>
    <property type="match status" value="1"/>
</dbReference>
<evidence type="ECO:0000259" key="1">
    <source>
        <dbReference type="SMART" id="SM00881"/>
    </source>
</evidence>
<dbReference type="SUPFAM" id="SSF52210">
    <property type="entry name" value="Succinyl-CoA synthetase domains"/>
    <property type="match status" value="2"/>
</dbReference>
<protein>
    <recommendedName>
        <fullName evidence="1">CoA-binding domain-containing protein</fullName>
    </recommendedName>
</protein>
<dbReference type="InterPro" id="IPR016102">
    <property type="entry name" value="Succinyl-CoA_synth-like"/>
</dbReference>
<dbReference type="AlphaFoldDB" id="A0A6F8YAC0"/>
<dbReference type="PANTHER" id="PTHR42793:SF4">
    <property type="entry name" value="BLL6376 PROTEIN"/>
    <property type="match status" value="1"/>
</dbReference>
<dbReference type="PANTHER" id="PTHR42793">
    <property type="entry name" value="COA BINDING DOMAIN CONTAINING PROTEIN"/>
    <property type="match status" value="1"/>
</dbReference>
<dbReference type="KEGG" id="psuu:Psuf_003750"/>
<dbReference type="Pfam" id="PF13549">
    <property type="entry name" value="ATP-grasp_5"/>
    <property type="match status" value="1"/>
</dbReference>
<proteinExistence type="predicted"/>
<name>A0A6F8YAC0_9ACTN</name>
<dbReference type="Pfam" id="PF13607">
    <property type="entry name" value="Succ_CoA_lig"/>
    <property type="match status" value="1"/>
</dbReference>
<dbReference type="Gene3D" id="3.40.50.261">
    <property type="entry name" value="Succinyl-CoA synthetase domains"/>
    <property type="match status" value="2"/>
</dbReference>
<organism evidence="2 3">
    <name type="scientific">Phytohabitans suffuscus</name>
    <dbReference type="NCBI Taxonomy" id="624315"/>
    <lineage>
        <taxon>Bacteria</taxon>
        <taxon>Bacillati</taxon>
        <taxon>Actinomycetota</taxon>
        <taxon>Actinomycetes</taxon>
        <taxon>Micromonosporales</taxon>
        <taxon>Micromonosporaceae</taxon>
    </lineage>
</organism>
<dbReference type="Gene3D" id="3.40.50.720">
    <property type="entry name" value="NAD(P)-binding Rossmann-like Domain"/>
    <property type="match status" value="1"/>
</dbReference>
<dbReference type="InterPro" id="IPR003781">
    <property type="entry name" value="CoA-bd"/>
</dbReference>
<evidence type="ECO:0000313" key="2">
    <source>
        <dbReference type="EMBL" id="BCB83062.1"/>
    </source>
</evidence>